<protein>
    <recommendedName>
        <fullName evidence="7">3-oxo-5-alpha-steroid 4-dehydrogenase C-terminal domain-containing protein</fullName>
    </recommendedName>
</protein>
<dbReference type="InterPro" id="IPR039357">
    <property type="entry name" value="SRD5A/TECR"/>
</dbReference>
<keyword evidence="3 6" id="KW-0812">Transmembrane</keyword>
<dbReference type="AlphaFoldDB" id="A9NNE1"/>
<sequence length="147" mass="16904">MTIDTFIFLPLGYIFIVGNLFYDLQLSEEYLGCPSVNLIPLGIVLFMVGITGNFYHHYLLSKLRKDGQKQYCVPQGGLFGYVVCPHYFFEVIEFLGVAFICQTPFAFCVVAMMFFGLVGRSISTKSWYMKKFEDFPSHRKALIPFLM</sequence>
<comment type="similarity">
    <text evidence="2">Belongs to the steroid 5-alpha reductase family.</text>
</comment>
<dbReference type="Gene3D" id="1.20.120.1630">
    <property type="match status" value="1"/>
</dbReference>
<evidence type="ECO:0000256" key="2">
    <source>
        <dbReference type="ARBA" id="ARBA00007742"/>
    </source>
</evidence>
<proteinExistence type="evidence at transcript level"/>
<reference evidence="8" key="1">
    <citation type="journal article" date="2008" name="BMC Genomics">
        <title>A conifer genomics resource of 200,000 spruce (Picea spp.) ESTs and 6,464 high-quality, sequence-finished full-length cDNAs for Sitka spruce (Picea sitchensis).</title>
        <authorList>
            <person name="Ralph S.G."/>
            <person name="Chun H.J."/>
            <person name="Kolosova N."/>
            <person name="Cooper D."/>
            <person name="Oddy C."/>
            <person name="Ritland C.E."/>
            <person name="Kirkpatrick R."/>
            <person name="Moore R."/>
            <person name="Barber S."/>
            <person name="Holt R.A."/>
            <person name="Jones S.J."/>
            <person name="Marra M.A."/>
            <person name="Douglas C.J."/>
            <person name="Ritland K."/>
            <person name="Bohlmann J."/>
        </authorList>
    </citation>
    <scope>NUCLEOTIDE SEQUENCE</scope>
    <source>
        <tissue evidence="8">Green portion of the leader tissue</tissue>
    </source>
</reference>
<keyword evidence="4 6" id="KW-1133">Transmembrane helix</keyword>
<feature type="transmembrane region" description="Helical" evidence="6">
    <location>
        <begin position="71"/>
        <end position="89"/>
    </location>
</feature>
<dbReference type="Pfam" id="PF02544">
    <property type="entry name" value="Steroid_dh"/>
    <property type="match status" value="1"/>
</dbReference>
<evidence type="ECO:0000256" key="4">
    <source>
        <dbReference type="ARBA" id="ARBA00022989"/>
    </source>
</evidence>
<evidence type="ECO:0000259" key="7">
    <source>
        <dbReference type="Pfam" id="PF02544"/>
    </source>
</evidence>
<dbReference type="InterPro" id="IPR001104">
    <property type="entry name" value="3-oxo-5_a-steroid_4-DH_C"/>
</dbReference>
<dbReference type="GO" id="GO:0016627">
    <property type="term" value="F:oxidoreductase activity, acting on the CH-CH group of donors"/>
    <property type="evidence" value="ECO:0007669"/>
    <property type="project" value="InterPro"/>
</dbReference>
<evidence type="ECO:0000256" key="5">
    <source>
        <dbReference type="ARBA" id="ARBA00023136"/>
    </source>
</evidence>
<dbReference type="PROSITE" id="PS50244">
    <property type="entry name" value="S5A_REDUCTASE"/>
    <property type="match status" value="1"/>
</dbReference>
<evidence type="ECO:0000256" key="3">
    <source>
        <dbReference type="ARBA" id="ARBA00022692"/>
    </source>
</evidence>
<accession>A9NNE1</accession>
<feature type="transmembrane region" description="Helical" evidence="6">
    <location>
        <begin position="95"/>
        <end position="119"/>
    </location>
</feature>
<evidence type="ECO:0000256" key="1">
    <source>
        <dbReference type="ARBA" id="ARBA00004141"/>
    </source>
</evidence>
<keyword evidence="5 6" id="KW-0472">Membrane</keyword>
<feature type="transmembrane region" description="Helical" evidence="6">
    <location>
        <begin position="38"/>
        <end position="59"/>
    </location>
</feature>
<dbReference type="PANTHER" id="PTHR10556:SF35">
    <property type="entry name" value="3-OXO-5-ALPHA-STEROID 4-DEHYDROGENASE FAMILY PROTEIN"/>
    <property type="match status" value="1"/>
</dbReference>
<dbReference type="OMA" id="FICHYAD"/>
<name>A9NNE1_PICSI</name>
<feature type="domain" description="3-oxo-5-alpha-steroid 4-dehydrogenase C-terminal" evidence="7">
    <location>
        <begin position="38"/>
        <end position="146"/>
    </location>
</feature>
<evidence type="ECO:0000256" key="6">
    <source>
        <dbReference type="SAM" id="Phobius"/>
    </source>
</evidence>
<dbReference type="GO" id="GO:0006629">
    <property type="term" value="P:lipid metabolic process"/>
    <property type="evidence" value="ECO:0007669"/>
    <property type="project" value="InterPro"/>
</dbReference>
<dbReference type="EMBL" id="EF082799">
    <property type="protein sequence ID" value="ABK22152.1"/>
    <property type="molecule type" value="mRNA"/>
</dbReference>
<organism evidence="8">
    <name type="scientific">Picea sitchensis</name>
    <name type="common">Sitka spruce</name>
    <name type="synonym">Pinus sitchensis</name>
    <dbReference type="NCBI Taxonomy" id="3332"/>
    <lineage>
        <taxon>Eukaryota</taxon>
        <taxon>Viridiplantae</taxon>
        <taxon>Streptophyta</taxon>
        <taxon>Embryophyta</taxon>
        <taxon>Tracheophyta</taxon>
        <taxon>Spermatophyta</taxon>
        <taxon>Pinopsida</taxon>
        <taxon>Pinidae</taxon>
        <taxon>Conifers I</taxon>
        <taxon>Pinales</taxon>
        <taxon>Pinaceae</taxon>
        <taxon>Picea</taxon>
    </lineage>
</organism>
<dbReference type="PANTHER" id="PTHR10556">
    <property type="entry name" value="3-OXO-5-ALPHA-STEROID 4-DEHYDROGENASE"/>
    <property type="match status" value="1"/>
</dbReference>
<feature type="transmembrane region" description="Helical" evidence="6">
    <location>
        <begin position="7"/>
        <end position="26"/>
    </location>
</feature>
<evidence type="ECO:0000313" key="8">
    <source>
        <dbReference type="EMBL" id="ABK22152.1"/>
    </source>
</evidence>
<comment type="subcellular location">
    <subcellularLocation>
        <location evidence="1">Membrane</location>
        <topology evidence="1">Multi-pass membrane protein</topology>
    </subcellularLocation>
</comment>
<dbReference type="GO" id="GO:0016020">
    <property type="term" value="C:membrane"/>
    <property type="evidence" value="ECO:0007669"/>
    <property type="project" value="UniProtKB-SubCell"/>
</dbReference>